<dbReference type="AlphaFoldDB" id="A0A5B7KJC4"/>
<name>A0A5B7KJC4_PORTR</name>
<reference evidence="1 2" key="1">
    <citation type="submission" date="2019-05" db="EMBL/GenBank/DDBJ databases">
        <title>Another draft genome of Portunus trituberculatus and its Hox gene families provides insights of decapod evolution.</title>
        <authorList>
            <person name="Jeong J.-H."/>
            <person name="Song I."/>
            <person name="Kim S."/>
            <person name="Choi T."/>
            <person name="Kim D."/>
            <person name="Ryu S."/>
            <person name="Kim W."/>
        </authorList>
    </citation>
    <scope>NUCLEOTIDE SEQUENCE [LARGE SCALE GENOMIC DNA]</scope>
    <source>
        <tissue evidence="1">Muscle</tissue>
    </source>
</reference>
<proteinExistence type="predicted"/>
<evidence type="ECO:0000313" key="2">
    <source>
        <dbReference type="Proteomes" id="UP000324222"/>
    </source>
</evidence>
<sequence>MLVTSCLITGVTTAALSSFLSYYYVQLPCPRLYTTLPFLVMHVQNEANSKLQIPSLPSPTMTEKYNSVWRHVFGSVCLSYPPSGSTHPATPPRPAPPRPLLPASGVTNFLKKFARVNG</sequence>
<dbReference type="Proteomes" id="UP000324222">
    <property type="component" value="Unassembled WGS sequence"/>
</dbReference>
<protein>
    <submittedName>
        <fullName evidence="1">Uncharacterized protein</fullName>
    </submittedName>
</protein>
<organism evidence="1 2">
    <name type="scientific">Portunus trituberculatus</name>
    <name type="common">Swimming crab</name>
    <name type="synonym">Neptunus trituberculatus</name>
    <dbReference type="NCBI Taxonomy" id="210409"/>
    <lineage>
        <taxon>Eukaryota</taxon>
        <taxon>Metazoa</taxon>
        <taxon>Ecdysozoa</taxon>
        <taxon>Arthropoda</taxon>
        <taxon>Crustacea</taxon>
        <taxon>Multicrustacea</taxon>
        <taxon>Malacostraca</taxon>
        <taxon>Eumalacostraca</taxon>
        <taxon>Eucarida</taxon>
        <taxon>Decapoda</taxon>
        <taxon>Pleocyemata</taxon>
        <taxon>Brachyura</taxon>
        <taxon>Eubrachyura</taxon>
        <taxon>Portunoidea</taxon>
        <taxon>Portunidae</taxon>
        <taxon>Portuninae</taxon>
        <taxon>Portunus</taxon>
    </lineage>
</organism>
<gene>
    <name evidence="1" type="ORF">E2C01_101148</name>
</gene>
<dbReference type="EMBL" id="VSRR010145848">
    <property type="protein sequence ID" value="MPD05408.1"/>
    <property type="molecule type" value="Genomic_DNA"/>
</dbReference>
<keyword evidence="2" id="KW-1185">Reference proteome</keyword>
<accession>A0A5B7KJC4</accession>
<comment type="caution">
    <text evidence="1">The sequence shown here is derived from an EMBL/GenBank/DDBJ whole genome shotgun (WGS) entry which is preliminary data.</text>
</comment>
<evidence type="ECO:0000313" key="1">
    <source>
        <dbReference type="EMBL" id="MPD05408.1"/>
    </source>
</evidence>